<gene>
    <name evidence="3" type="ORF">NCGR_LOCUS40190</name>
</gene>
<sequence>MAHIRRKRRRGKPCLSVFVFHFFFDNVCLQRPGICGLGDGEVGRAAEAVVVDEAGRRGAGGAVKDEDEEGPVGAALGDGGVGVVVDGEQDEAQRVGDSGDGVRVGQVGEEVGDGGREQEEVVAVEAGGEVGEVEGDDAVVDEAGPMEDGEVRADELHVTMAEHPLRAPSLAEEAHRVLQR</sequence>
<accession>A0A811Q7T8</accession>
<evidence type="ECO:0000256" key="1">
    <source>
        <dbReference type="SAM" id="MobiDB-lite"/>
    </source>
</evidence>
<dbReference type="EMBL" id="CAJGYO010000010">
    <property type="protein sequence ID" value="CAD6256687.1"/>
    <property type="molecule type" value="Genomic_DNA"/>
</dbReference>
<dbReference type="Proteomes" id="UP000604825">
    <property type="component" value="Unassembled WGS sequence"/>
</dbReference>
<proteinExistence type="predicted"/>
<protein>
    <submittedName>
        <fullName evidence="3">Uncharacterized protein</fullName>
    </submittedName>
</protein>
<organism evidence="3 4">
    <name type="scientific">Miscanthus lutarioriparius</name>
    <dbReference type="NCBI Taxonomy" id="422564"/>
    <lineage>
        <taxon>Eukaryota</taxon>
        <taxon>Viridiplantae</taxon>
        <taxon>Streptophyta</taxon>
        <taxon>Embryophyta</taxon>
        <taxon>Tracheophyta</taxon>
        <taxon>Spermatophyta</taxon>
        <taxon>Magnoliopsida</taxon>
        <taxon>Liliopsida</taxon>
        <taxon>Poales</taxon>
        <taxon>Poaceae</taxon>
        <taxon>PACMAD clade</taxon>
        <taxon>Panicoideae</taxon>
        <taxon>Andropogonodae</taxon>
        <taxon>Andropogoneae</taxon>
        <taxon>Saccharinae</taxon>
        <taxon>Miscanthus</taxon>
    </lineage>
</organism>
<feature type="signal peptide" evidence="2">
    <location>
        <begin position="1"/>
        <end position="29"/>
    </location>
</feature>
<feature type="region of interest" description="Disordered" evidence="1">
    <location>
        <begin position="57"/>
        <end position="79"/>
    </location>
</feature>
<keyword evidence="4" id="KW-1185">Reference proteome</keyword>
<comment type="caution">
    <text evidence="3">The sequence shown here is derived from an EMBL/GenBank/DDBJ whole genome shotgun (WGS) entry which is preliminary data.</text>
</comment>
<name>A0A811Q7T8_9POAL</name>
<dbReference type="AlphaFoldDB" id="A0A811Q7T8"/>
<reference evidence="3" key="1">
    <citation type="submission" date="2020-10" db="EMBL/GenBank/DDBJ databases">
        <authorList>
            <person name="Han B."/>
            <person name="Lu T."/>
            <person name="Zhao Q."/>
            <person name="Huang X."/>
            <person name="Zhao Y."/>
        </authorList>
    </citation>
    <scope>NUCLEOTIDE SEQUENCE</scope>
</reference>
<feature type="chain" id="PRO_5032420892" evidence="2">
    <location>
        <begin position="30"/>
        <end position="180"/>
    </location>
</feature>
<evidence type="ECO:0000256" key="2">
    <source>
        <dbReference type="SAM" id="SignalP"/>
    </source>
</evidence>
<evidence type="ECO:0000313" key="4">
    <source>
        <dbReference type="Proteomes" id="UP000604825"/>
    </source>
</evidence>
<evidence type="ECO:0000313" key="3">
    <source>
        <dbReference type="EMBL" id="CAD6256687.1"/>
    </source>
</evidence>
<keyword evidence="2" id="KW-0732">Signal</keyword>